<evidence type="ECO:0000313" key="6">
    <source>
        <dbReference type="Proteomes" id="UP000007962"/>
    </source>
</evidence>
<dbReference type="PANTHER" id="PTHR43384:SF6">
    <property type="entry name" value="SEPTUM SITE-DETERMINING PROTEIN MIND HOMOLOG, CHLOROPLASTIC"/>
    <property type="match status" value="1"/>
</dbReference>
<dbReference type="GO" id="GO:0009898">
    <property type="term" value="C:cytoplasmic side of plasma membrane"/>
    <property type="evidence" value="ECO:0007669"/>
    <property type="project" value="TreeGrafter"/>
</dbReference>
<evidence type="ECO:0000256" key="1">
    <source>
        <dbReference type="ARBA" id="ARBA00022741"/>
    </source>
</evidence>
<dbReference type="InterPro" id="IPR050625">
    <property type="entry name" value="ParA/MinD_ATPase"/>
</dbReference>
<gene>
    <name evidence="5" type="ordered locus">Bcav_1258</name>
</gene>
<dbReference type="HOGENOM" id="CLU_019561_0_1_11"/>
<dbReference type="GO" id="GO:0005829">
    <property type="term" value="C:cytosol"/>
    <property type="evidence" value="ECO:0007669"/>
    <property type="project" value="TreeGrafter"/>
</dbReference>
<dbReference type="GO" id="GO:0051782">
    <property type="term" value="P:negative regulation of cell division"/>
    <property type="evidence" value="ECO:0007669"/>
    <property type="project" value="TreeGrafter"/>
</dbReference>
<keyword evidence="2" id="KW-0067">ATP-binding</keyword>
<feature type="domain" description="CobQ/CobB/MinD/ParA nucleotide binding" evidence="4">
    <location>
        <begin position="161"/>
        <end position="376"/>
    </location>
</feature>
<dbReference type="eggNOG" id="COG0455">
    <property type="taxonomic scope" value="Bacteria"/>
</dbReference>
<keyword evidence="6" id="KW-1185">Reference proteome</keyword>
<dbReference type="RefSeq" id="WP_015881758.1">
    <property type="nucleotide sequence ID" value="NC_012669.1"/>
</dbReference>
<accession>C5C1Q0</accession>
<dbReference type="Proteomes" id="UP000007962">
    <property type="component" value="Chromosome"/>
</dbReference>
<keyword evidence="1" id="KW-0547">Nucleotide-binding</keyword>
<dbReference type="OrthoDB" id="3217709at2"/>
<dbReference type="InterPro" id="IPR002586">
    <property type="entry name" value="CobQ/CobB/MinD/ParA_Nub-bd_dom"/>
</dbReference>
<dbReference type="STRING" id="471853.Bcav_1258"/>
<dbReference type="InterPro" id="IPR027417">
    <property type="entry name" value="P-loop_NTPase"/>
</dbReference>
<sequence>MSSTGVLVLLRGPLEPDVVAGIDRSTAGLRVVRRCADVAEALAAADAGLGLLAVIETSAPGVDRTVVARLARSHVRTVLLADDDDLPRAAGLGGAAVVAATGGTVADRVVEALRAVGEEALAPSGPDPTLPTLPTAVRRPVPGQDAPPEPLAGRPGGGGLVAVWGTHGAPGRSTVAVNVATELARAGESTLLVDADTTAPALSQVLGVLDESAGLAAACRAASLGTLDPLALSRWCPVLEPRLRFCSGLTRADRWRELAPAALDVVWRVARELARWVVVDCAAGLGDDGPRGFGAPSRAAATQATLAAADVVLVVGSADPVGVRRLVHAWSELEDTAAESGAQRRVVMTKLRPGAAGPRPADAVTEALVRFAGVVPAALVPDDRAALDGALMAGLALAEHAPRSPARVALRDVALGLLPPDAASAVPREGRRRRAVALTPR</sequence>
<evidence type="ECO:0000256" key="3">
    <source>
        <dbReference type="SAM" id="MobiDB-lite"/>
    </source>
</evidence>
<dbReference type="EMBL" id="CP001618">
    <property type="protein sequence ID" value="ACQ79518.1"/>
    <property type="molecule type" value="Genomic_DNA"/>
</dbReference>
<dbReference type="Pfam" id="PF01656">
    <property type="entry name" value="CbiA"/>
    <property type="match status" value="1"/>
</dbReference>
<evidence type="ECO:0000256" key="2">
    <source>
        <dbReference type="ARBA" id="ARBA00022840"/>
    </source>
</evidence>
<dbReference type="GO" id="GO:0016887">
    <property type="term" value="F:ATP hydrolysis activity"/>
    <property type="evidence" value="ECO:0007669"/>
    <property type="project" value="TreeGrafter"/>
</dbReference>
<name>C5C1Q0_BEUC1</name>
<dbReference type="GO" id="GO:0005524">
    <property type="term" value="F:ATP binding"/>
    <property type="evidence" value="ECO:0007669"/>
    <property type="project" value="UniProtKB-KW"/>
</dbReference>
<dbReference type="PANTHER" id="PTHR43384">
    <property type="entry name" value="SEPTUM SITE-DETERMINING PROTEIN MIND HOMOLOG, CHLOROPLASTIC-RELATED"/>
    <property type="match status" value="1"/>
</dbReference>
<dbReference type="AlphaFoldDB" id="C5C1Q0"/>
<evidence type="ECO:0000313" key="5">
    <source>
        <dbReference type="EMBL" id="ACQ79518.1"/>
    </source>
</evidence>
<dbReference type="KEGG" id="bcv:Bcav_1258"/>
<proteinExistence type="predicted"/>
<organism evidence="5 6">
    <name type="scientific">Beutenbergia cavernae (strain ATCC BAA-8 / DSM 12333 / CCUG 43141 / JCM 11478 / NBRC 16432 / NCIMB 13614 / HKI 0122)</name>
    <dbReference type="NCBI Taxonomy" id="471853"/>
    <lineage>
        <taxon>Bacteria</taxon>
        <taxon>Bacillati</taxon>
        <taxon>Actinomycetota</taxon>
        <taxon>Actinomycetes</taxon>
        <taxon>Micrococcales</taxon>
        <taxon>Beutenbergiaceae</taxon>
        <taxon>Beutenbergia</taxon>
    </lineage>
</organism>
<feature type="region of interest" description="Disordered" evidence="3">
    <location>
        <begin position="120"/>
        <end position="159"/>
    </location>
</feature>
<dbReference type="SUPFAM" id="SSF52540">
    <property type="entry name" value="P-loop containing nucleoside triphosphate hydrolases"/>
    <property type="match status" value="1"/>
</dbReference>
<reference evidence="5 6" key="1">
    <citation type="journal article" date="2009" name="Stand. Genomic Sci.">
        <title>Complete genome sequence of Beutenbergia cavernae type strain (HKI 0122).</title>
        <authorList>
            <person name="Land M."/>
            <person name="Pukall R."/>
            <person name="Abt B."/>
            <person name="Goker M."/>
            <person name="Rohde M."/>
            <person name="Glavina Del Rio T."/>
            <person name="Tice H."/>
            <person name="Copeland A."/>
            <person name="Cheng J.F."/>
            <person name="Lucas S."/>
            <person name="Chen F."/>
            <person name="Nolan M."/>
            <person name="Bruce D."/>
            <person name="Goodwin L."/>
            <person name="Pitluck S."/>
            <person name="Ivanova N."/>
            <person name="Mavromatis K."/>
            <person name="Ovchinnikova G."/>
            <person name="Pati A."/>
            <person name="Chen A."/>
            <person name="Palaniappan K."/>
            <person name="Hauser L."/>
            <person name="Chang Y.J."/>
            <person name="Jefferies C.C."/>
            <person name="Saunders E."/>
            <person name="Brettin T."/>
            <person name="Detter J.C."/>
            <person name="Han C."/>
            <person name="Chain P."/>
            <person name="Bristow J."/>
            <person name="Eisen J.A."/>
            <person name="Markowitz V."/>
            <person name="Hugenholtz P."/>
            <person name="Kyrpides N.C."/>
            <person name="Klenk H.P."/>
            <person name="Lapidus A."/>
        </authorList>
    </citation>
    <scope>NUCLEOTIDE SEQUENCE [LARGE SCALE GENOMIC DNA]</scope>
    <source>
        <strain evidence="6">ATCC BAA-8 / DSM 12333 / NBRC 16432</strain>
    </source>
</reference>
<dbReference type="Gene3D" id="3.40.50.300">
    <property type="entry name" value="P-loop containing nucleotide triphosphate hydrolases"/>
    <property type="match status" value="1"/>
</dbReference>
<protein>
    <submittedName>
        <fullName evidence="5">ATPase involved in chromosome partitioning</fullName>
    </submittedName>
</protein>
<evidence type="ECO:0000259" key="4">
    <source>
        <dbReference type="Pfam" id="PF01656"/>
    </source>
</evidence>